<dbReference type="Gene3D" id="3.40.710.10">
    <property type="entry name" value="DD-peptidase/beta-lactamase superfamily"/>
    <property type="match status" value="1"/>
</dbReference>
<dbReference type="NCBIfam" id="TIGR03423">
    <property type="entry name" value="pbp2_mrdA"/>
    <property type="match status" value="1"/>
</dbReference>
<reference evidence="16" key="2">
    <citation type="journal article" date="2021" name="Microbiome">
        <title>Successional dynamics and alternative stable states in a saline activated sludge microbial community over 9 years.</title>
        <authorList>
            <person name="Wang Y."/>
            <person name="Ye J."/>
            <person name="Ju F."/>
            <person name="Liu L."/>
            <person name="Boyd J.A."/>
            <person name="Deng Y."/>
            <person name="Parks D.H."/>
            <person name="Jiang X."/>
            <person name="Yin X."/>
            <person name="Woodcroft B.J."/>
            <person name="Tyson G.W."/>
            <person name="Hugenholtz P."/>
            <person name="Polz M.F."/>
            <person name="Zhang T."/>
        </authorList>
    </citation>
    <scope>NUCLEOTIDE SEQUENCE</scope>
    <source>
        <strain evidence="16">HKST-UBA02</strain>
    </source>
</reference>
<evidence type="ECO:0000313" key="16">
    <source>
        <dbReference type="EMBL" id="MCA9397508.1"/>
    </source>
</evidence>
<feature type="domain" description="Penicillin-binding protein transpeptidase" evidence="14">
    <location>
        <begin position="297"/>
        <end position="632"/>
    </location>
</feature>
<dbReference type="EC" id="3.4.16.4" evidence="16"/>
<name>A0A955LVH7_UNCKA</name>
<dbReference type="PANTHER" id="PTHR30627:SF2">
    <property type="entry name" value="PEPTIDOGLYCAN D,D-TRANSPEPTIDASE MRDA"/>
    <property type="match status" value="1"/>
</dbReference>
<evidence type="ECO:0000256" key="9">
    <source>
        <dbReference type="ARBA" id="ARBA00022984"/>
    </source>
</evidence>
<dbReference type="InterPro" id="IPR001460">
    <property type="entry name" value="PCN-bd_Tpept"/>
</dbReference>
<proteinExistence type="predicted"/>
<evidence type="ECO:0000256" key="4">
    <source>
        <dbReference type="ARBA" id="ARBA00022519"/>
    </source>
</evidence>
<dbReference type="SUPFAM" id="SSF56601">
    <property type="entry name" value="beta-lactamase/transpeptidase-like"/>
    <property type="match status" value="1"/>
</dbReference>
<keyword evidence="9" id="KW-0573">Peptidoglycan synthesis</keyword>
<dbReference type="Gene3D" id="3.30.1390.30">
    <property type="entry name" value="Penicillin-binding protein 2a, domain 3"/>
    <property type="match status" value="1"/>
</dbReference>
<organism evidence="16 17">
    <name type="scientific">candidate division WWE3 bacterium</name>
    <dbReference type="NCBI Taxonomy" id="2053526"/>
    <lineage>
        <taxon>Bacteria</taxon>
        <taxon>Katanobacteria</taxon>
    </lineage>
</organism>
<dbReference type="InterPro" id="IPR017790">
    <property type="entry name" value="Penicillin-binding_protein_2"/>
</dbReference>
<protein>
    <submittedName>
        <fullName evidence="16">Penicillin-binding protein 2</fullName>
        <ecNumber evidence="16">3.4.16.4</ecNumber>
    </submittedName>
</protein>
<comment type="subcellular location">
    <subcellularLocation>
        <location evidence="2">Cell membrane</location>
    </subcellularLocation>
    <subcellularLocation>
        <location evidence="1">Membrane</location>
        <topology evidence="1">Single-pass membrane protein</topology>
    </subcellularLocation>
</comment>
<gene>
    <name evidence="16" type="primary">mrdA</name>
    <name evidence="16" type="ORF">KC573_01655</name>
</gene>
<evidence type="ECO:0000256" key="8">
    <source>
        <dbReference type="ARBA" id="ARBA00022960"/>
    </source>
</evidence>
<evidence type="ECO:0000256" key="5">
    <source>
        <dbReference type="ARBA" id="ARBA00022670"/>
    </source>
</evidence>
<comment type="caution">
    <text evidence="16">The sequence shown here is derived from an EMBL/GenBank/DDBJ whole genome shotgun (WGS) entry which is preliminary data.</text>
</comment>
<evidence type="ECO:0000256" key="2">
    <source>
        <dbReference type="ARBA" id="ARBA00004236"/>
    </source>
</evidence>
<evidence type="ECO:0000256" key="7">
    <source>
        <dbReference type="ARBA" id="ARBA00022801"/>
    </source>
</evidence>
<dbReference type="InterPro" id="IPR050515">
    <property type="entry name" value="Beta-lactam/transpept"/>
</dbReference>
<dbReference type="GO" id="GO:0008360">
    <property type="term" value="P:regulation of cell shape"/>
    <property type="evidence" value="ECO:0007669"/>
    <property type="project" value="UniProtKB-KW"/>
</dbReference>
<dbReference type="Pfam" id="PF03717">
    <property type="entry name" value="PBP_dimer"/>
    <property type="match status" value="1"/>
</dbReference>
<keyword evidence="7 16" id="KW-0378">Hydrolase</keyword>
<evidence type="ECO:0000256" key="13">
    <source>
        <dbReference type="SAM" id="Phobius"/>
    </source>
</evidence>
<evidence type="ECO:0000256" key="6">
    <source>
        <dbReference type="ARBA" id="ARBA00022692"/>
    </source>
</evidence>
<dbReference type="InterPro" id="IPR005311">
    <property type="entry name" value="PBP_dimer"/>
</dbReference>
<feature type="domain" description="Penicillin-binding protein dimerisation" evidence="15">
    <location>
        <begin position="86"/>
        <end position="257"/>
    </location>
</feature>
<evidence type="ECO:0000256" key="11">
    <source>
        <dbReference type="ARBA" id="ARBA00023136"/>
    </source>
</evidence>
<dbReference type="AlphaFoldDB" id="A0A955LVH7"/>
<dbReference type="PANTHER" id="PTHR30627">
    <property type="entry name" value="PEPTIDOGLYCAN D,D-TRANSPEPTIDASE"/>
    <property type="match status" value="1"/>
</dbReference>
<keyword evidence="12" id="KW-0961">Cell wall biogenesis/degradation</keyword>
<dbReference type="GO" id="GO:0009002">
    <property type="term" value="F:serine-type D-Ala-D-Ala carboxypeptidase activity"/>
    <property type="evidence" value="ECO:0007669"/>
    <property type="project" value="UniProtKB-EC"/>
</dbReference>
<keyword evidence="6 13" id="KW-0812">Transmembrane</keyword>
<dbReference type="InterPro" id="IPR012338">
    <property type="entry name" value="Beta-lactam/transpept-like"/>
</dbReference>
<accession>A0A955LVH7</accession>
<reference evidence="16" key="1">
    <citation type="submission" date="2020-04" db="EMBL/GenBank/DDBJ databases">
        <authorList>
            <person name="Zhang T."/>
        </authorList>
    </citation>
    <scope>NUCLEOTIDE SEQUENCE</scope>
    <source>
        <strain evidence="16">HKST-UBA02</strain>
    </source>
</reference>
<dbReference type="GO" id="GO:0006508">
    <property type="term" value="P:proteolysis"/>
    <property type="evidence" value="ECO:0007669"/>
    <property type="project" value="UniProtKB-KW"/>
</dbReference>
<dbReference type="SUPFAM" id="SSF56519">
    <property type="entry name" value="Penicillin binding protein dimerisation domain"/>
    <property type="match status" value="1"/>
</dbReference>
<dbReference type="InterPro" id="IPR036138">
    <property type="entry name" value="PBP_dimer_sf"/>
</dbReference>
<dbReference type="GO" id="GO:0071555">
    <property type="term" value="P:cell wall organization"/>
    <property type="evidence" value="ECO:0007669"/>
    <property type="project" value="UniProtKB-KW"/>
</dbReference>
<feature type="transmembrane region" description="Helical" evidence="13">
    <location>
        <begin position="40"/>
        <end position="59"/>
    </location>
</feature>
<evidence type="ECO:0000259" key="15">
    <source>
        <dbReference type="Pfam" id="PF03717"/>
    </source>
</evidence>
<dbReference type="GO" id="GO:0008658">
    <property type="term" value="F:penicillin binding"/>
    <property type="evidence" value="ECO:0007669"/>
    <property type="project" value="InterPro"/>
</dbReference>
<dbReference type="Gene3D" id="3.90.1310.10">
    <property type="entry name" value="Penicillin-binding protein 2a (Domain 2)"/>
    <property type="match status" value="1"/>
</dbReference>
<dbReference type="Pfam" id="PF00905">
    <property type="entry name" value="Transpeptidase"/>
    <property type="match status" value="1"/>
</dbReference>
<dbReference type="Proteomes" id="UP000699691">
    <property type="component" value="Unassembled WGS sequence"/>
</dbReference>
<keyword evidence="11 13" id="KW-0472">Membrane</keyword>
<keyword evidence="3" id="KW-1003">Cell membrane</keyword>
<sequence>MFKKKSSSDKITSAADWQLGILTPVEQSSQKEFVPPSGKLLVVAVVLLLIVVGGIVRLVQLQVIQGKFYSVLAANNRIVVRNLPYERGLIYSKDGVVLAQNKPTFQVAIVFSQIPREKDVVDDVWKEEMVSVFELEEGHLDEVLSQSARQPFVETVLSSGYSQEKYLTYQSRLESLQGVYMRPDFIREYPNGKNFSHLIGYTGEITQDELSQLSFSNYFVGEQVGRVGIEETFQTVLRGKVGKEVYESDSRGKSVRSVSTVDAQSGLSAYLSIGADLQNEATRIVEEAIGKYKAKAGMVAIQNIQTGELLALVSLPSYDNNLFAEGIDYKTYDKLLNDPQRPLINRAVAGTYPPGSTVKPFVGLAALDEGIITAQTRISDIPQVIEIGGGRFPDWRVSWGRGPVGPMTVMDAIAESSNIFFYKIAGGYEDIKGMGIDTIKYHLQQFNIANKTGIDLNTEVSGVFPDSAWKLATKNEQWYLGDDYQVGIGQGDLLVTPLQMVNATTAIANKGRLLRPLLVDKLVDSDGNIVEDYQAEVIRELPYKDSDFEIIQKGMRQAVADGIIFPLRQATVPVAAKTGTAEYGQIDEEGIYETHAWVEGFAPYDNPEISFVVMLEKGGSSSNAAEVAKDVLNWYFANKQ</sequence>
<evidence type="ECO:0000256" key="10">
    <source>
        <dbReference type="ARBA" id="ARBA00022989"/>
    </source>
</evidence>
<dbReference type="GO" id="GO:0071972">
    <property type="term" value="F:peptidoglycan L,D-transpeptidase activity"/>
    <property type="evidence" value="ECO:0007669"/>
    <property type="project" value="TreeGrafter"/>
</dbReference>
<dbReference type="EMBL" id="JAGQKY010000053">
    <property type="protein sequence ID" value="MCA9397508.1"/>
    <property type="molecule type" value="Genomic_DNA"/>
</dbReference>
<evidence type="ECO:0000313" key="17">
    <source>
        <dbReference type="Proteomes" id="UP000699691"/>
    </source>
</evidence>
<dbReference type="GO" id="GO:0009252">
    <property type="term" value="P:peptidoglycan biosynthetic process"/>
    <property type="evidence" value="ECO:0007669"/>
    <property type="project" value="UniProtKB-KW"/>
</dbReference>
<keyword evidence="5" id="KW-0645">Protease</keyword>
<dbReference type="GO" id="GO:0005886">
    <property type="term" value="C:plasma membrane"/>
    <property type="evidence" value="ECO:0007669"/>
    <property type="project" value="UniProtKB-SubCell"/>
</dbReference>
<keyword evidence="16" id="KW-0121">Carboxypeptidase</keyword>
<keyword evidence="10 13" id="KW-1133">Transmembrane helix</keyword>
<keyword evidence="8" id="KW-0133">Cell shape</keyword>
<evidence type="ECO:0000256" key="1">
    <source>
        <dbReference type="ARBA" id="ARBA00004167"/>
    </source>
</evidence>
<keyword evidence="4" id="KW-0997">Cell inner membrane</keyword>
<evidence type="ECO:0000259" key="14">
    <source>
        <dbReference type="Pfam" id="PF00905"/>
    </source>
</evidence>
<evidence type="ECO:0000256" key="12">
    <source>
        <dbReference type="ARBA" id="ARBA00023316"/>
    </source>
</evidence>
<evidence type="ECO:0000256" key="3">
    <source>
        <dbReference type="ARBA" id="ARBA00022475"/>
    </source>
</evidence>